<dbReference type="PANTHER" id="PTHR45953:SF1">
    <property type="entry name" value="IDURONATE 2-SULFATASE"/>
    <property type="match status" value="1"/>
</dbReference>
<evidence type="ECO:0000256" key="2">
    <source>
        <dbReference type="ARBA" id="ARBA00008779"/>
    </source>
</evidence>
<dbReference type="SUPFAM" id="SSF53649">
    <property type="entry name" value="Alkaline phosphatase-like"/>
    <property type="match status" value="1"/>
</dbReference>
<dbReference type="InterPro" id="IPR035874">
    <property type="entry name" value="IDS"/>
</dbReference>
<keyword evidence="4" id="KW-0732">Signal</keyword>
<dbReference type="CDD" id="cd16030">
    <property type="entry name" value="iduronate-2-sulfatase"/>
    <property type="match status" value="1"/>
</dbReference>
<keyword evidence="5" id="KW-0378">Hydrolase</keyword>
<dbReference type="PROSITE" id="PS51257">
    <property type="entry name" value="PROKAR_LIPOPROTEIN"/>
    <property type="match status" value="1"/>
</dbReference>
<comment type="cofactor">
    <cofactor evidence="1">
        <name>Ca(2+)</name>
        <dbReference type="ChEBI" id="CHEBI:29108"/>
    </cofactor>
</comment>
<dbReference type="PANTHER" id="PTHR45953">
    <property type="entry name" value="IDURONATE 2-SULFATASE"/>
    <property type="match status" value="1"/>
</dbReference>
<keyword evidence="3" id="KW-0479">Metal-binding</keyword>
<dbReference type="EMBL" id="QWGR01000001">
    <property type="protein sequence ID" value="RIJ50595.1"/>
    <property type="molecule type" value="Genomic_DNA"/>
</dbReference>
<evidence type="ECO:0000256" key="6">
    <source>
        <dbReference type="ARBA" id="ARBA00022837"/>
    </source>
</evidence>
<evidence type="ECO:0000256" key="3">
    <source>
        <dbReference type="ARBA" id="ARBA00022723"/>
    </source>
</evidence>
<dbReference type="InterPro" id="IPR000917">
    <property type="entry name" value="Sulfatase_N"/>
</dbReference>
<comment type="caution">
    <text evidence="8">The sequence shown here is derived from an EMBL/GenBank/DDBJ whole genome shotgun (WGS) entry which is preliminary data.</text>
</comment>
<evidence type="ECO:0000256" key="1">
    <source>
        <dbReference type="ARBA" id="ARBA00001913"/>
    </source>
</evidence>
<dbReference type="Gene3D" id="3.40.720.10">
    <property type="entry name" value="Alkaline Phosphatase, subunit A"/>
    <property type="match status" value="1"/>
</dbReference>
<reference evidence="8 9" key="1">
    <citation type="submission" date="2018-08" db="EMBL/GenBank/DDBJ databases">
        <title>Pallidiluteibacterium maritimus gen. nov., sp. nov., isolated from coastal sediment.</title>
        <authorList>
            <person name="Zhou L.Y."/>
        </authorList>
    </citation>
    <scope>NUCLEOTIDE SEQUENCE [LARGE SCALE GENOMIC DNA]</scope>
    <source>
        <strain evidence="8 9">XSD2</strain>
    </source>
</reference>
<feature type="domain" description="Sulfatase N-terminal" evidence="7">
    <location>
        <begin position="27"/>
        <end position="395"/>
    </location>
</feature>
<sequence>MYKWIVFSLLPLLFACSQPDNKDKQQPNVLFIAVDDLRPELGCYGASYIQSPNIDKLAASGALFMNHFVQIPTCGASRYSLLSGMLPTTKKHLSNEAARTFISGKAETEQPETFIHHLRRNGYYTVGVGKISHYVDGLLYEYEDSVGTEYELPHSWDEMLFNPGKWGTGWNAFFAYADGSNRQSRKRQVKPYECADTGDNGYPDGLTAELALQKLEELARKDQPFFLGVGFFKPHLPFNAPKKYWDLYNEEELPLSPNPFIPENVNKASLHTSGEFNGYLLGDEQATLDGPISDAYARKLRHAYFACVSYTDAQVGKLLDQLDKLGLSENTIVVLWGDHGWHLGDQLVWGKHTIFERALKSAFVVRAPGMKPGSEIEQVVNSVDIYPTLMDLCGVEMPFPTDGKSVVPLLNDPETAWTNVSYGYFRNGISLRTEQYRLTKYFRNQMPDIELYDHKTDPNETQNIAGTHPEIVEQLLPLLEKGNTGLYAN</sequence>
<keyword evidence="9" id="KW-1185">Reference proteome</keyword>
<evidence type="ECO:0000256" key="5">
    <source>
        <dbReference type="ARBA" id="ARBA00022801"/>
    </source>
</evidence>
<dbReference type="RefSeq" id="WP_119436064.1">
    <property type="nucleotide sequence ID" value="NZ_QWGR01000001.1"/>
</dbReference>
<dbReference type="GO" id="GO:0005737">
    <property type="term" value="C:cytoplasm"/>
    <property type="evidence" value="ECO:0007669"/>
    <property type="project" value="TreeGrafter"/>
</dbReference>
<gene>
    <name evidence="8" type="ORF">D1614_01265</name>
</gene>
<dbReference type="OrthoDB" id="9763552at2"/>
<evidence type="ECO:0000313" key="9">
    <source>
        <dbReference type="Proteomes" id="UP000265926"/>
    </source>
</evidence>
<evidence type="ECO:0000259" key="7">
    <source>
        <dbReference type="Pfam" id="PF00884"/>
    </source>
</evidence>
<dbReference type="AlphaFoldDB" id="A0A399T6U5"/>
<comment type="similarity">
    <text evidence="2">Belongs to the sulfatase family.</text>
</comment>
<dbReference type="GO" id="GO:0004423">
    <property type="term" value="F:iduronate-2-sulfatase activity"/>
    <property type="evidence" value="ECO:0007669"/>
    <property type="project" value="InterPro"/>
</dbReference>
<keyword evidence="6" id="KW-0106">Calcium</keyword>
<evidence type="ECO:0000313" key="8">
    <source>
        <dbReference type="EMBL" id="RIJ50595.1"/>
    </source>
</evidence>
<name>A0A399T6U5_9BACT</name>
<evidence type="ECO:0000256" key="4">
    <source>
        <dbReference type="ARBA" id="ARBA00022729"/>
    </source>
</evidence>
<dbReference type="Pfam" id="PF00884">
    <property type="entry name" value="Sulfatase"/>
    <property type="match status" value="1"/>
</dbReference>
<dbReference type="GO" id="GO:0046872">
    <property type="term" value="F:metal ion binding"/>
    <property type="evidence" value="ECO:0007669"/>
    <property type="project" value="UniProtKB-KW"/>
</dbReference>
<accession>A0A399T6U5</accession>
<dbReference type="InterPro" id="IPR017850">
    <property type="entry name" value="Alkaline_phosphatase_core_sf"/>
</dbReference>
<dbReference type="Proteomes" id="UP000265926">
    <property type="component" value="Unassembled WGS sequence"/>
</dbReference>
<proteinExistence type="inferred from homology"/>
<protein>
    <submittedName>
        <fullName evidence="8">DUF4976 domain-containing protein</fullName>
    </submittedName>
</protein>
<organism evidence="8 9">
    <name type="scientific">Maribellus luteus</name>
    <dbReference type="NCBI Taxonomy" id="2305463"/>
    <lineage>
        <taxon>Bacteria</taxon>
        <taxon>Pseudomonadati</taxon>
        <taxon>Bacteroidota</taxon>
        <taxon>Bacteroidia</taxon>
        <taxon>Marinilabiliales</taxon>
        <taxon>Prolixibacteraceae</taxon>
        <taxon>Maribellus</taxon>
    </lineage>
</organism>